<protein>
    <recommendedName>
        <fullName evidence="3">ARM repeat-containing protein</fullName>
    </recommendedName>
</protein>
<evidence type="ECO:0008006" key="3">
    <source>
        <dbReference type="Google" id="ProtNLM"/>
    </source>
</evidence>
<organism evidence="1 2">
    <name type="scientific">Lentinula lateritia</name>
    <dbReference type="NCBI Taxonomy" id="40482"/>
    <lineage>
        <taxon>Eukaryota</taxon>
        <taxon>Fungi</taxon>
        <taxon>Dikarya</taxon>
        <taxon>Basidiomycota</taxon>
        <taxon>Agaricomycotina</taxon>
        <taxon>Agaricomycetes</taxon>
        <taxon>Agaricomycetidae</taxon>
        <taxon>Agaricales</taxon>
        <taxon>Marasmiineae</taxon>
        <taxon>Omphalotaceae</taxon>
        <taxon>Lentinula</taxon>
    </lineage>
</organism>
<comment type="caution">
    <text evidence="1">The sequence shown here is derived from an EMBL/GenBank/DDBJ whole genome shotgun (WGS) entry which is preliminary data.</text>
</comment>
<reference evidence="1" key="1">
    <citation type="submission" date="2022-08" db="EMBL/GenBank/DDBJ databases">
        <title>A Global Phylogenomic Analysis of the Shiitake Genus Lentinula.</title>
        <authorList>
            <consortium name="DOE Joint Genome Institute"/>
            <person name="Sierra-Patev S."/>
            <person name="Min B."/>
            <person name="Naranjo-Ortiz M."/>
            <person name="Looney B."/>
            <person name="Konkel Z."/>
            <person name="Slot J.C."/>
            <person name="Sakamoto Y."/>
            <person name="Steenwyk J.L."/>
            <person name="Rokas A."/>
            <person name="Carro J."/>
            <person name="Camarero S."/>
            <person name="Ferreira P."/>
            <person name="Molpeceres G."/>
            <person name="Ruiz-Duenas F.J."/>
            <person name="Serrano A."/>
            <person name="Henrissat B."/>
            <person name="Drula E."/>
            <person name="Hughes K.W."/>
            <person name="Mata J.L."/>
            <person name="Ishikawa N.K."/>
            <person name="Vargas-Isla R."/>
            <person name="Ushijima S."/>
            <person name="Smith C.A."/>
            <person name="Ahrendt S."/>
            <person name="Andreopoulos W."/>
            <person name="He G."/>
            <person name="Labutti K."/>
            <person name="Lipzen A."/>
            <person name="Ng V."/>
            <person name="Riley R."/>
            <person name="Sandor L."/>
            <person name="Barry K."/>
            <person name="Martinez A.T."/>
            <person name="Xiao Y."/>
            <person name="Gibbons J.G."/>
            <person name="Terashima K."/>
            <person name="Grigoriev I.V."/>
            <person name="Hibbett D.S."/>
        </authorList>
    </citation>
    <scope>NUCLEOTIDE SEQUENCE</scope>
    <source>
        <strain evidence="1">RHP3577 ss4</strain>
    </source>
</reference>
<dbReference type="Proteomes" id="UP001150217">
    <property type="component" value="Unassembled WGS sequence"/>
</dbReference>
<name>A0ABQ8V4V1_9AGAR</name>
<sequence length="531" mass="58358">MSFTDRVVCALSTDDDDEHTQTKLEQIVQDLKTKQHQADTLDPLTLLAHLIPSPGAEPLLEVIRERCSAKEVIVACEEWLEGVRVQGGEGNGKNQISLIRQVSRVVRLLTVITLLPRTRRGRRRRKASDTIRSFLPELGVVIRMVCEGGGEEGERGNGELLWGCAELVEGFMDWVDSAEAEESHNILRPFLLSTTTSLSHVQTSFTLSQRVFGQCFPRLAASTDASTEAGVMRRFVGLYTRLGGRWSDIQDSFVLWAHAVVLNQDLLQYTPSYFPFILAAIQSNSFLDHALAVLLVFFSPTSPSHSYPDNLLVPLLTLLPALASAHPHPFIRLCAFRLLGLVLRATPGVLQIQVLVDLVAGAGSMRVAAIGLVKDLVFDALSAPPHESSSILASLRFIQSLAPVLFTLPDSGVLDTLSMGDEVEMELTRLGEVLALYYVLEIRDVANRTGIRDPDNRANIERTLVAPIRSAVGRCMDSSFVQSTQEGTVSQTSESNAPNVRVRAALVALQMGVERIDEMWRARGLGVECKV</sequence>
<evidence type="ECO:0000313" key="1">
    <source>
        <dbReference type="EMBL" id="KAJ4466071.1"/>
    </source>
</evidence>
<accession>A0ABQ8V4V1</accession>
<dbReference type="Pfam" id="PF08568">
    <property type="entry name" value="Kinetochor_Ybp2"/>
    <property type="match status" value="1"/>
</dbReference>
<dbReference type="EMBL" id="JANVFT010000118">
    <property type="protein sequence ID" value="KAJ4466071.1"/>
    <property type="molecule type" value="Genomic_DNA"/>
</dbReference>
<proteinExistence type="predicted"/>
<evidence type="ECO:0000313" key="2">
    <source>
        <dbReference type="Proteomes" id="UP001150217"/>
    </source>
</evidence>
<gene>
    <name evidence="1" type="ORF">C8R41DRAFT_76984</name>
</gene>
<dbReference type="InterPro" id="IPR013877">
    <property type="entry name" value="YAP-bd/ALF4/Glomulin"/>
</dbReference>
<keyword evidence="2" id="KW-1185">Reference proteome</keyword>